<feature type="transmembrane region" description="Helical" evidence="2">
    <location>
        <begin position="164"/>
        <end position="182"/>
    </location>
</feature>
<evidence type="ECO:0000313" key="4">
    <source>
        <dbReference type="Proteomes" id="UP001610990"/>
    </source>
</evidence>
<proteinExistence type="predicted"/>
<feature type="transmembrane region" description="Helical" evidence="2">
    <location>
        <begin position="293"/>
        <end position="313"/>
    </location>
</feature>
<feature type="transmembrane region" description="Helical" evidence="2">
    <location>
        <begin position="254"/>
        <end position="273"/>
    </location>
</feature>
<comment type="caution">
    <text evidence="3">The sequence shown here is derived from an EMBL/GenBank/DDBJ whole genome shotgun (WGS) entry which is preliminary data.</text>
</comment>
<protein>
    <submittedName>
        <fullName evidence="3">DUF4184 family protein</fullName>
    </submittedName>
</protein>
<feature type="transmembrane region" description="Helical" evidence="2">
    <location>
        <begin position="25"/>
        <end position="43"/>
    </location>
</feature>
<dbReference type="Pfam" id="PF13803">
    <property type="entry name" value="DUF4184"/>
    <property type="match status" value="1"/>
</dbReference>
<organism evidence="3 4">
    <name type="scientific">Streptomyces celluloflavus</name>
    <dbReference type="NCBI Taxonomy" id="58344"/>
    <lineage>
        <taxon>Bacteria</taxon>
        <taxon>Bacillati</taxon>
        <taxon>Actinomycetota</taxon>
        <taxon>Actinomycetes</taxon>
        <taxon>Kitasatosporales</taxon>
        <taxon>Streptomycetaceae</taxon>
        <taxon>Streptomyces</taxon>
    </lineage>
</organism>
<sequence length="358" mass="36386">MPFTLSHAAAVLPAVRRTGAARGPLIASALVAGSFAPDVTYFADSLIPGAMLFGTFTHSLRGVLTVDVLITAALVGGWLLLREPLVALLPRARQGRVHALVRGRPWRPHRPDQLTASAGWFCLSAVLGSTTHVVWDAFTHPGLWGTRLIPALDRTVGGRPLTMYLQYGTSALALGAIGWFLWSALKGGGDAGPGVTAGGESGAAAGAVPGTTTGGASGPAAGAGGADVTAGGAGAVAGGVALAAVPALTVRWRLLPAVPAVLCVLVGAVHRTVRAHAVYGDAATWFDYVPSVLFGAGAGLALGLPLYAVAVRLRHRRTRQARPADDGGGTWQPGGAAEEADADAEGPDRRRRVRASGP</sequence>
<gene>
    <name evidence="3" type="ORF">ACH4GP_14190</name>
</gene>
<name>A0ABW7RBW5_9ACTN</name>
<dbReference type="RefSeq" id="WP_397672602.1">
    <property type="nucleotide sequence ID" value="NZ_JBIRGH010000007.1"/>
</dbReference>
<feature type="transmembrane region" description="Helical" evidence="2">
    <location>
        <begin position="63"/>
        <end position="81"/>
    </location>
</feature>
<feature type="region of interest" description="Disordered" evidence="1">
    <location>
        <begin position="318"/>
        <end position="358"/>
    </location>
</feature>
<evidence type="ECO:0000256" key="2">
    <source>
        <dbReference type="SAM" id="Phobius"/>
    </source>
</evidence>
<accession>A0ABW7RBW5</accession>
<dbReference type="InterPro" id="IPR025238">
    <property type="entry name" value="DUF4184"/>
</dbReference>
<evidence type="ECO:0000313" key="3">
    <source>
        <dbReference type="EMBL" id="MFH8585541.1"/>
    </source>
</evidence>
<reference evidence="3 4" key="1">
    <citation type="submission" date="2024-10" db="EMBL/GenBank/DDBJ databases">
        <title>The Natural Products Discovery Center: Release of the First 8490 Sequenced Strains for Exploring Actinobacteria Biosynthetic Diversity.</title>
        <authorList>
            <person name="Kalkreuter E."/>
            <person name="Kautsar S.A."/>
            <person name="Yang D."/>
            <person name="Bader C.D."/>
            <person name="Teijaro C.N."/>
            <person name="Fluegel L."/>
            <person name="Davis C.M."/>
            <person name="Simpson J.R."/>
            <person name="Lauterbach L."/>
            <person name="Steele A.D."/>
            <person name="Gui C."/>
            <person name="Meng S."/>
            <person name="Li G."/>
            <person name="Viehrig K."/>
            <person name="Ye F."/>
            <person name="Su P."/>
            <person name="Kiefer A.F."/>
            <person name="Nichols A."/>
            <person name="Cepeda A.J."/>
            <person name="Yan W."/>
            <person name="Fan B."/>
            <person name="Jiang Y."/>
            <person name="Adhikari A."/>
            <person name="Zheng C.-J."/>
            <person name="Schuster L."/>
            <person name="Cowan T.M."/>
            <person name="Smanski M.J."/>
            <person name="Chevrette M.G."/>
            <person name="De Carvalho L.P.S."/>
            <person name="Shen B."/>
        </authorList>
    </citation>
    <scope>NUCLEOTIDE SEQUENCE [LARGE SCALE GENOMIC DNA]</scope>
    <source>
        <strain evidence="3 4">NPDC018013</strain>
    </source>
</reference>
<keyword evidence="2" id="KW-0812">Transmembrane</keyword>
<keyword evidence="4" id="KW-1185">Reference proteome</keyword>
<feature type="compositionally biased region" description="Basic residues" evidence="1">
    <location>
        <begin position="349"/>
        <end position="358"/>
    </location>
</feature>
<dbReference type="Proteomes" id="UP001610990">
    <property type="component" value="Unassembled WGS sequence"/>
</dbReference>
<keyword evidence="2" id="KW-0472">Membrane</keyword>
<keyword evidence="2" id="KW-1133">Transmembrane helix</keyword>
<dbReference type="EMBL" id="JBIRGH010000007">
    <property type="protein sequence ID" value="MFH8585541.1"/>
    <property type="molecule type" value="Genomic_DNA"/>
</dbReference>
<evidence type="ECO:0000256" key="1">
    <source>
        <dbReference type="SAM" id="MobiDB-lite"/>
    </source>
</evidence>